<gene>
    <name evidence="2" type="ORF">L484_025826</name>
</gene>
<evidence type="ECO:0000313" key="2">
    <source>
        <dbReference type="EMBL" id="EXB65560.1"/>
    </source>
</evidence>
<protein>
    <submittedName>
        <fullName evidence="2">Uncharacterized protein</fullName>
    </submittedName>
</protein>
<evidence type="ECO:0000313" key="3">
    <source>
        <dbReference type="Proteomes" id="UP000030645"/>
    </source>
</evidence>
<dbReference type="Proteomes" id="UP000030645">
    <property type="component" value="Unassembled WGS sequence"/>
</dbReference>
<keyword evidence="3" id="KW-1185">Reference proteome</keyword>
<evidence type="ECO:0000256" key="1">
    <source>
        <dbReference type="SAM" id="MobiDB-lite"/>
    </source>
</evidence>
<organism evidence="2 3">
    <name type="scientific">Morus notabilis</name>
    <dbReference type="NCBI Taxonomy" id="981085"/>
    <lineage>
        <taxon>Eukaryota</taxon>
        <taxon>Viridiplantae</taxon>
        <taxon>Streptophyta</taxon>
        <taxon>Embryophyta</taxon>
        <taxon>Tracheophyta</taxon>
        <taxon>Spermatophyta</taxon>
        <taxon>Magnoliopsida</taxon>
        <taxon>eudicotyledons</taxon>
        <taxon>Gunneridae</taxon>
        <taxon>Pentapetalae</taxon>
        <taxon>rosids</taxon>
        <taxon>fabids</taxon>
        <taxon>Rosales</taxon>
        <taxon>Moraceae</taxon>
        <taxon>Moreae</taxon>
        <taxon>Morus</taxon>
    </lineage>
</organism>
<name>W9RD06_9ROSA</name>
<proteinExistence type="predicted"/>
<dbReference type="EMBL" id="KE344513">
    <property type="protein sequence ID" value="EXB65560.1"/>
    <property type="molecule type" value="Genomic_DNA"/>
</dbReference>
<accession>W9RD06</accession>
<dbReference type="PANTHER" id="PTHR35831">
    <property type="entry name" value="OS01G0642200 PROTEIN"/>
    <property type="match status" value="1"/>
</dbReference>
<dbReference type="AlphaFoldDB" id="W9RD06"/>
<sequence length="89" mass="9739">MKAERPVGTQLFGQGKKEPAKAGESTAKAQSPKAPSKKARQKPQEPKKVFRLHSGAKFRGLYNSFCEFGLMTIHVWFVQGKGGKAAAKH</sequence>
<dbReference type="PANTHER" id="PTHR35831:SF1">
    <property type="match status" value="1"/>
</dbReference>
<feature type="region of interest" description="Disordered" evidence="1">
    <location>
        <begin position="1"/>
        <end position="49"/>
    </location>
</feature>
<reference evidence="3" key="1">
    <citation type="submission" date="2013-01" db="EMBL/GenBank/DDBJ databases">
        <title>Draft Genome Sequence of a Mulberry Tree, Morus notabilis C.K. Schneid.</title>
        <authorList>
            <person name="He N."/>
            <person name="Zhao S."/>
        </authorList>
    </citation>
    <scope>NUCLEOTIDE SEQUENCE</scope>
</reference>
<dbReference type="eggNOG" id="ENOG502SDZU">
    <property type="taxonomic scope" value="Eukaryota"/>
</dbReference>